<feature type="compositionally biased region" description="Basic and acidic residues" evidence="1">
    <location>
        <begin position="172"/>
        <end position="190"/>
    </location>
</feature>
<feature type="compositionally biased region" description="Polar residues" evidence="1">
    <location>
        <begin position="324"/>
        <end position="333"/>
    </location>
</feature>
<evidence type="ECO:0000313" key="3">
    <source>
        <dbReference type="Proteomes" id="UP000245771"/>
    </source>
</evidence>
<dbReference type="GeneID" id="37024455"/>
<feature type="region of interest" description="Disordered" evidence="1">
    <location>
        <begin position="422"/>
        <end position="571"/>
    </location>
</feature>
<organism evidence="2 3">
    <name type="scientific">Meira miltonrushii</name>
    <dbReference type="NCBI Taxonomy" id="1280837"/>
    <lineage>
        <taxon>Eukaryota</taxon>
        <taxon>Fungi</taxon>
        <taxon>Dikarya</taxon>
        <taxon>Basidiomycota</taxon>
        <taxon>Ustilaginomycotina</taxon>
        <taxon>Exobasidiomycetes</taxon>
        <taxon>Exobasidiales</taxon>
        <taxon>Brachybasidiaceae</taxon>
        <taxon>Meira</taxon>
    </lineage>
</organism>
<dbReference type="RefSeq" id="XP_025354238.1">
    <property type="nucleotide sequence ID" value="XM_025502674.1"/>
</dbReference>
<feature type="compositionally biased region" description="Basic and acidic residues" evidence="1">
    <location>
        <begin position="463"/>
        <end position="491"/>
    </location>
</feature>
<feature type="compositionally biased region" description="Low complexity" evidence="1">
    <location>
        <begin position="539"/>
        <end position="549"/>
    </location>
</feature>
<dbReference type="EMBL" id="KZ819604">
    <property type="protein sequence ID" value="PWN33936.1"/>
    <property type="molecule type" value="Genomic_DNA"/>
</dbReference>
<name>A0A316V8T6_9BASI</name>
<protein>
    <submittedName>
        <fullName evidence="2">Uncharacterized protein</fullName>
    </submittedName>
</protein>
<accession>A0A316V8T6</accession>
<keyword evidence="3" id="KW-1185">Reference proteome</keyword>
<feature type="compositionally biased region" description="Polar residues" evidence="1">
    <location>
        <begin position="226"/>
        <end position="238"/>
    </location>
</feature>
<evidence type="ECO:0000313" key="2">
    <source>
        <dbReference type="EMBL" id="PWN33936.1"/>
    </source>
</evidence>
<proteinExistence type="predicted"/>
<feature type="compositionally biased region" description="Polar residues" evidence="1">
    <location>
        <begin position="425"/>
        <end position="434"/>
    </location>
</feature>
<feature type="region of interest" description="Disordered" evidence="1">
    <location>
        <begin position="141"/>
        <end position="380"/>
    </location>
</feature>
<dbReference type="InParanoid" id="A0A316V8T6"/>
<dbReference type="Proteomes" id="UP000245771">
    <property type="component" value="Unassembled WGS sequence"/>
</dbReference>
<sequence length="582" mass="64118">MATATFSHASQYHSVNQDSMSNEFGGITNGSHPTNWDEEVVPALKKRLEADRVDLDRRISATDFNYARLQSTKPRPIPRKNANDEILQDGLGDDELIPSEWATGSKARFLTANRDNSNAYTISRSASDLYSFDRSHQDYHDNHDSYAVAGDTLSPDSPPLQDGMNSGTDMVAHARERARKLARERSRGGTEMEATNSLQSDENRMRTKSSPGLGDRYNQEPGESRYANTTKAPISRSHSPSDGRRTPSSKIPLPVSGSMSRVANSPRSVRGKQGTMGEGEFGYMDQGVAYNESPRPDDEQQKQPLGDISNHSGQTTPAKKKQKANTVTRRATSSGGGKRIQNSPPTQDVLDEFGPLGGTPRRTMDTSTGEFGDISRASSNPWDEELLPTVKRRLAQEAMMNDPRLSQVDGLVDAWDRNGVPISTRAVSGSSSRMNGMRQAAEEQQGLGGANGTQSDGYNEDVDERKRKDLLTPEHSPKNHSQEQRMKRLTDQLDLGFQPGNEKDEIEMAQVHPGKREKTRMDQQKKKSKHFAHDPSMPTLTQSQQLSQTKGKADNQKNTNHSAAAVAKKEEEGAGCCQCSIM</sequence>
<feature type="compositionally biased region" description="Basic and acidic residues" evidence="1">
    <location>
        <begin position="514"/>
        <end position="525"/>
    </location>
</feature>
<gene>
    <name evidence="2" type="ORF">FA14DRAFT_66640</name>
</gene>
<dbReference type="OrthoDB" id="2556027at2759"/>
<evidence type="ECO:0000256" key="1">
    <source>
        <dbReference type="SAM" id="MobiDB-lite"/>
    </source>
</evidence>
<reference evidence="2 3" key="1">
    <citation type="journal article" date="2018" name="Mol. Biol. Evol.">
        <title>Broad Genomic Sampling Reveals a Smut Pathogenic Ancestry of the Fungal Clade Ustilaginomycotina.</title>
        <authorList>
            <person name="Kijpornyongpan T."/>
            <person name="Mondo S.J."/>
            <person name="Barry K."/>
            <person name="Sandor L."/>
            <person name="Lee J."/>
            <person name="Lipzen A."/>
            <person name="Pangilinan J."/>
            <person name="LaButti K."/>
            <person name="Hainaut M."/>
            <person name="Henrissat B."/>
            <person name="Grigoriev I.V."/>
            <person name="Spatafora J.W."/>
            <person name="Aime M.C."/>
        </authorList>
    </citation>
    <scope>NUCLEOTIDE SEQUENCE [LARGE SCALE GENOMIC DNA]</scope>
    <source>
        <strain evidence="2 3">MCA 3882</strain>
    </source>
</reference>
<feature type="compositionally biased region" description="Polar residues" evidence="1">
    <location>
        <begin position="257"/>
        <end position="267"/>
    </location>
</feature>
<dbReference type="AlphaFoldDB" id="A0A316V8T6"/>